<evidence type="ECO:0000313" key="2">
    <source>
        <dbReference type="EMBL" id="QFQ30026.2"/>
    </source>
</evidence>
<dbReference type="Proteomes" id="UP000271708">
    <property type="component" value="Chromosome"/>
</dbReference>
<evidence type="ECO:0000256" key="1">
    <source>
        <dbReference type="SAM" id="MobiDB-lite"/>
    </source>
</evidence>
<dbReference type="KEGG" id="jme:EEW87_006350"/>
<name>A0A5P8FKH8_9MICO</name>
<proteinExistence type="predicted"/>
<dbReference type="InterPro" id="IPR006311">
    <property type="entry name" value="TAT_signal"/>
</dbReference>
<evidence type="ECO:0000313" key="3">
    <source>
        <dbReference type="Proteomes" id="UP000271708"/>
    </source>
</evidence>
<dbReference type="PROSITE" id="PS51318">
    <property type="entry name" value="TAT"/>
    <property type="match status" value="1"/>
</dbReference>
<protein>
    <recommendedName>
        <fullName evidence="4">Cell wall-binding repeat-containing protein</fullName>
    </recommendedName>
</protein>
<evidence type="ECO:0008006" key="4">
    <source>
        <dbReference type="Google" id="ProtNLM"/>
    </source>
</evidence>
<organism evidence="2 3">
    <name type="scientific">Janibacter melonis</name>
    <dbReference type="NCBI Taxonomy" id="262209"/>
    <lineage>
        <taxon>Bacteria</taxon>
        <taxon>Bacillati</taxon>
        <taxon>Actinomycetota</taxon>
        <taxon>Actinomycetes</taxon>
        <taxon>Micrococcales</taxon>
        <taxon>Intrasporangiaceae</taxon>
        <taxon>Janibacter</taxon>
    </lineage>
</organism>
<dbReference type="AlphaFoldDB" id="A0A5P8FKH8"/>
<accession>A0A5P8FKH8</accession>
<dbReference type="RefSeq" id="WP_148041560.1">
    <property type="nucleotide sequence ID" value="NZ_CP044548.2"/>
</dbReference>
<feature type="region of interest" description="Disordered" evidence="1">
    <location>
        <begin position="138"/>
        <end position="164"/>
    </location>
</feature>
<dbReference type="EMBL" id="CP044548">
    <property type="protein sequence ID" value="QFQ30026.2"/>
    <property type="molecule type" value="Genomic_DNA"/>
</dbReference>
<reference evidence="2 3" key="1">
    <citation type="submission" date="2019-09" db="EMBL/GenBank/DDBJ databases">
        <title>Complete Genome Sequence of Janibacter melonis M714 with both human health impact and industrial applications.</title>
        <authorList>
            <person name="Jin M."/>
            <person name="Zhao Q.R."/>
        </authorList>
    </citation>
    <scope>NUCLEOTIDE SEQUENCE [LARGE SCALE GENOMIC DNA]</scope>
    <source>
        <strain evidence="2 3">M714</strain>
    </source>
</reference>
<gene>
    <name evidence="2" type="ORF">EEW87_006350</name>
</gene>
<dbReference type="GeneID" id="59160773"/>
<sequence length="514" mass="54263">MTWPDTASPSARPTRRAVLGWVAGAGAVGAVGLAGCTSVDLPGGSPDHEAAAGAVPVPDPTWPVVAAGDAAASAIAVSAALVDSSPAAVVLHPDAPEQAVTDAAAAAVAAGVPCLVDGPDLGAELDRLGVESVLRMGAPDEEAGGTPFGPAVTSREGVDDLPPVTRDAPLRVVVTTPDEPAHAAALATVRAVLGQHGDSEVLTADDPREDEVMTSLRRLDDTPLVVLGEGDDLGGDALVVAAAMATRATELPTGGVLPLGGDRRMIALYGHPGVPGLGLLGEQDVDASVERVSDLVEEYAQTTGDTFLPAFEIIATIADSSPGADGDYSSEGDPSTYRPWVDAAHDDGVYVLLDLQSGRADFLSQAKRYEELLLEPHVGLALDPEWRLEPGQRPLEQIGHVEVDEVEEVADWLAELVREHDLPQKVFMLHQFQLQMLRDRDQLRTDRPELVTVVHADGHGTPELKQQTWDAVRAELPDGVELGWKNFIDEDTPTFTPRQTMLDVRPRPRFVSYQ</sequence>